<proteinExistence type="predicted"/>
<evidence type="ECO:0000313" key="3">
    <source>
        <dbReference type="EMBL" id="BAJ30227.1"/>
    </source>
</evidence>
<dbReference type="EMBL" id="AP010968">
    <property type="protein sequence ID" value="BAJ30227.1"/>
    <property type="molecule type" value="Genomic_DNA"/>
</dbReference>
<dbReference type="RefSeq" id="WP_014137527.1">
    <property type="nucleotide sequence ID" value="NC_016109.1"/>
</dbReference>
<name>E4NFE7_KITSK</name>
<evidence type="ECO:0000313" key="4">
    <source>
        <dbReference type="Proteomes" id="UP000007076"/>
    </source>
</evidence>
<organism evidence="3 4">
    <name type="scientific">Kitasatospora setae (strain ATCC 33774 / DSM 43861 / JCM 3304 / KCC A-0304 / NBRC 14216 / KM-6054)</name>
    <name type="common">Streptomyces setae</name>
    <dbReference type="NCBI Taxonomy" id="452652"/>
    <lineage>
        <taxon>Bacteria</taxon>
        <taxon>Bacillati</taxon>
        <taxon>Actinomycetota</taxon>
        <taxon>Actinomycetes</taxon>
        <taxon>Kitasatosporales</taxon>
        <taxon>Streptomycetaceae</taxon>
        <taxon>Kitasatospora</taxon>
    </lineage>
</organism>
<dbReference type="PATRIC" id="fig|452652.3.peg.4429"/>
<protein>
    <submittedName>
        <fullName evidence="3">Uncharacterized protein</fullName>
    </submittedName>
</protein>
<feature type="transmembrane region" description="Helical" evidence="2">
    <location>
        <begin position="51"/>
        <end position="70"/>
    </location>
</feature>
<keyword evidence="2" id="KW-0472">Membrane</keyword>
<dbReference type="STRING" id="452652.KSE_44440"/>
<keyword evidence="2" id="KW-1133">Transmembrane helix</keyword>
<sequence>MSDNVAAQLVGRHTNGETDKPPPFRLVGQDKYRAAAERAARRLPTPEPVVVVAYLIALLVLPALATVLILSGRT</sequence>
<dbReference type="AlphaFoldDB" id="E4NFE7"/>
<evidence type="ECO:0000256" key="1">
    <source>
        <dbReference type="SAM" id="MobiDB-lite"/>
    </source>
</evidence>
<gene>
    <name evidence="3" type="ordered locus">KSE_44440</name>
</gene>
<feature type="region of interest" description="Disordered" evidence="1">
    <location>
        <begin position="1"/>
        <end position="26"/>
    </location>
</feature>
<reference evidence="3 4" key="1">
    <citation type="journal article" date="2010" name="DNA Res.">
        <title>Genome sequence of Kitasatospora setae NBRC 14216T: an evolutionary snapshot of the family Streptomycetaceae.</title>
        <authorList>
            <person name="Ichikawa N."/>
            <person name="Oguchi A."/>
            <person name="Ikeda H."/>
            <person name="Ishikawa J."/>
            <person name="Kitani S."/>
            <person name="Watanabe Y."/>
            <person name="Nakamura S."/>
            <person name="Katano Y."/>
            <person name="Kishi E."/>
            <person name="Sasagawa M."/>
            <person name="Ankai A."/>
            <person name="Fukui S."/>
            <person name="Hashimoto Y."/>
            <person name="Kamata S."/>
            <person name="Otoguro M."/>
            <person name="Tanikawa S."/>
            <person name="Nihira T."/>
            <person name="Horinouchi S."/>
            <person name="Ohnishi Y."/>
            <person name="Hayakawa M."/>
            <person name="Kuzuyama T."/>
            <person name="Arisawa A."/>
            <person name="Nomoto F."/>
            <person name="Miura H."/>
            <person name="Takahashi Y."/>
            <person name="Fujita N."/>
        </authorList>
    </citation>
    <scope>NUCLEOTIDE SEQUENCE [LARGE SCALE GENOMIC DNA]</scope>
    <source>
        <strain evidence="4">ATCC 33774 / DSM 43861 / JCM 3304 / KCC A-0304 / NBRC 14216 / KM-6054</strain>
    </source>
</reference>
<accession>E4NFE7</accession>
<evidence type="ECO:0000256" key="2">
    <source>
        <dbReference type="SAM" id="Phobius"/>
    </source>
</evidence>
<keyword evidence="4" id="KW-1185">Reference proteome</keyword>
<dbReference type="HOGENOM" id="CLU_2682924_0_0_11"/>
<dbReference type="KEGG" id="ksk:KSE_44440"/>
<feature type="compositionally biased region" description="Basic and acidic residues" evidence="1">
    <location>
        <begin position="14"/>
        <end position="26"/>
    </location>
</feature>
<keyword evidence="2" id="KW-0812">Transmembrane</keyword>
<dbReference type="Proteomes" id="UP000007076">
    <property type="component" value="Chromosome"/>
</dbReference>